<gene>
    <name evidence="1" type="ORF">HD596_011512</name>
</gene>
<evidence type="ECO:0000313" key="2">
    <source>
        <dbReference type="Proteomes" id="UP000579153"/>
    </source>
</evidence>
<dbReference type="EMBL" id="JACHMB010000001">
    <property type="protein sequence ID" value="MBB5784756.1"/>
    <property type="molecule type" value="Genomic_DNA"/>
</dbReference>
<dbReference type="RefSeq" id="WP_185077644.1">
    <property type="nucleotide sequence ID" value="NZ_JACHMB010000001.1"/>
</dbReference>
<name>A0A7W9GJB7_9ACTN</name>
<sequence>MRRRAHLLATAALLATLGSAVVLGSIPGSDFRPITQRIANSLVLTDRYISTVNAVLSGSLSNPLSGVGLPI</sequence>
<reference evidence="1 2" key="1">
    <citation type="submission" date="2020-08" db="EMBL/GenBank/DDBJ databases">
        <title>Sequencing the genomes of 1000 actinobacteria strains.</title>
        <authorList>
            <person name="Klenk H.-P."/>
        </authorList>
    </citation>
    <scope>NUCLEOTIDE SEQUENCE [LARGE SCALE GENOMIC DNA]</scope>
    <source>
        <strain evidence="1 2">DSM 45507</strain>
    </source>
</reference>
<proteinExistence type="predicted"/>
<protein>
    <submittedName>
        <fullName evidence="1">Uncharacterized protein</fullName>
    </submittedName>
</protein>
<accession>A0A7W9GJB7</accession>
<dbReference type="AlphaFoldDB" id="A0A7W9GJB7"/>
<organism evidence="1 2">
    <name type="scientific">Nonomuraea jabiensis</name>
    <dbReference type="NCBI Taxonomy" id="882448"/>
    <lineage>
        <taxon>Bacteria</taxon>
        <taxon>Bacillati</taxon>
        <taxon>Actinomycetota</taxon>
        <taxon>Actinomycetes</taxon>
        <taxon>Streptosporangiales</taxon>
        <taxon>Streptosporangiaceae</taxon>
        <taxon>Nonomuraea</taxon>
    </lineage>
</organism>
<dbReference type="Proteomes" id="UP000579153">
    <property type="component" value="Unassembled WGS sequence"/>
</dbReference>
<evidence type="ECO:0000313" key="1">
    <source>
        <dbReference type="EMBL" id="MBB5784756.1"/>
    </source>
</evidence>
<comment type="caution">
    <text evidence="1">The sequence shown here is derived from an EMBL/GenBank/DDBJ whole genome shotgun (WGS) entry which is preliminary data.</text>
</comment>
<keyword evidence="2" id="KW-1185">Reference proteome</keyword>